<evidence type="ECO:0000313" key="1">
    <source>
        <dbReference type="Proteomes" id="UP000818029"/>
    </source>
</evidence>
<protein>
    <recommendedName>
        <fullName evidence="3">Chromo domain-containing protein</fullName>
    </recommendedName>
</protein>
<proteinExistence type="predicted"/>
<dbReference type="InterPro" id="IPR016197">
    <property type="entry name" value="Chromo-like_dom_sf"/>
</dbReference>
<evidence type="ECO:0008006" key="3">
    <source>
        <dbReference type="Google" id="ProtNLM"/>
    </source>
</evidence>
<dbReference type="KEGG" id="ghi:107958772"/>
<dbReference type="RefSeq" id="XP_016750119.1">
    <property type="nucleotide sequence ID" value="XM_016894630.1"/>
</dbReference>
<accession>A0A1U8PIT0</accession>
<dbReference type="Proteomes" id="UP000818029">
    <property type="component" value="Chromosome A11"/>
</dbReference>
<name>A0A1U8PIT0_GOSHI</name>
<sequence>MHETLGLRLDFSTAFYTQTNGQSEKVIQILEDILRSCLIDFRDKVRLIRDRLKTASNMQKYYTNLKRRDIEYTVGDFVFLKLKLPLELDHIHDMFHVLMLMRYWSNPSHVVSIEEIEIKLDLTFEEDSVYILDRDIKVLRRKSILLVKVLWRNHGTEEATWEPHDSMRQ</sequence>
<keyword evidence="1" id="KW-1185">Reference proteome</keyword>
<gene>
    <name evidence="2" type="primary">LOC107958772</name>
</gene>
<evidence type="ECO:0000313" key="2">
    <source>
        <dbReference type="RefSeq" id="XP_016750119.1"/>
    </source>
</evidence>
<dbReference type="PANTHER" id="PTHR46148">
    <property type="entry name" value="CHROMO DOMAIN-CONTAINING PROTEIN"/>
    <property type="match status" value="1"/>
</dbReference>
<organism evidence="1 2">
    <name type="scientific">Gossypium hirsutum</name>
    <name type="common">Upland cotton</name>
    <name type="synonym">Gossypium mexicanum</name>
    <dbReference type="NCBI Taxonomy" id="3635"/>
    <lineage>
        <taxon>Eukaryota</taxon>
        <taxon>Viridiplantae</taxon>
        <taxon>Streptophyta</taxon>
        <taxon>Embryophyta</taxon>
        <taxon>Tracheophyta</taxon>
        <taxon>Spermatophyta</taxon>
        <taxon>Magnoliopsida</taxon>
        <taxon>eudicotyledons</taxon>
        <taxon>Gunneridae</taxon>
        <taxon>Pentapetalae</taxon>
        <taxon>rosids</taxon>
        <taxon>malvids</taxon>
        <taxon>Malvales</taxon>
        <taxon>Malvaceae</taxon>
        <taxon>Malvoideae</taxon>
        <taxon>Gossypium</taxon>
    </lineage>
</organism>
<dbReference type="SUPFAM" id="SSF54160">
    <property type="entry name" value="Chromo domain-like"/>
    <property type="match status" value="1"/>
</dbReference>
<reference evidence="2" key="2">
    <citation type="submission" date="2025-08" db="UniProtKB">
        <authorList>
            <consortium name="RefSeq"/>
        </authorList>
    </citation>
    <scope>IDENTIFICATION</scope>
</reference>
<dbReference type="GeneID" id="107958772"/>
<dbReference type="PaxDb" id="3635-A0A1U8PIT0"/>
<reference evidence="1" key="1">
    <citation type="journal article" date="2020" name="Nat. Genet.">
        <title>Genomic diversifications of five Gossypium allopolyploid species and their impact on cotton improvement.</title>
        <authorList>
            <person name="Chen Z.J."/>
            <person name="Sreedasyam A."/>
            <person name="Ando A."/>
            <person name="Song Q."/>
            <person name="De Santiago L.M."/>
            <person name="Hulse-Kemp A.M."/>
            <person name="Ding M."/>
            <person name="Ye W."/>
            <person name="Kirkbride R.C."/>
            <person name="Jenkins J."/>
            <person name="Plott C."/>
            <person name="Lovell J."/>
            <person name="Lin Y.M."/>
            <person name="Vaughn R."/>
            <person name="Liu B."/>
            <person name="Simpson S."/>
            <person name="Scheffler B.E."/>
            <person name="Wen L."/>
            <person name="Saski C.A."/>
            <person name="Grover C.E."/>
            <person name="Hu G."/>
            <person name="Conover J.L."/>
            <person name="Carlson J.W."/>
            <person name="Shu S."/>
            <person name="Boston L.B."/>
            <person name="Williams M."/>
            <person name="Peterson D.G."/>
            <person name="McGee K."/>
            <person name="Jones D.C."/>
            <person name="Wendel J.F."/>
            <person name="Stelly D.M."/>
            <person name="Grimwood J."/>
            <person name="Schmutz J."/>
        </authorList>
    </citation>
    <scope>NUCLEOTIDE SEQUENCE [LARGE SCALE GENOMIC DNA]</scope>
    <source>
        <strain evidence="1">cv. TM-1</strain>
    </source>
</reference>
<dbReference type="PANTHER" id="PTHR46148:SF44">
    <property type="entry name" value="GAG-POL POLYPROTEIN"/>
    <property type="match status" value="1"/>
</dbReference>
<dbReference type="AlphaFoldDB" id="A0A1U8PIT0"/>